<dbReference type="Proteomes" id="UP000233767">
    <property type="component" value="Unassembled WGS sequence"/>
</dbReference>
<dbReference type="InterPro" id="IPR021309">
    <property type="entry name" value="YgaP-like_TM"/>
</dbReference>
<dbReference type="EMBL" id="RCCB01000012">
    <property type="protein sequence ID" value="RLJ24577.1"/>
    <property type="molecule type" value="Genomic_DNA"/>
</dbReference>
<reference evidence="4 6" key="1">
    <citation type="submission" date="2017-12" db="EMBL/GenBank/DDBJ databases">
        <title>Genomic Encyclopedia of Type Strains, Phase III (KMG-III): the genomes of soil and plant-associated and newly described type strains.</title>
        <authorList>
            <person name="Whitman W."/>
        </authorList>
    </citation>
    <scope>NUCLEOTIDE SEQUENCE [LARGE SCALE GENOMIC DNA]</scope>
    <source>
        <strain evidence="4 6">IP-10</strain>
    </source>
</reference>
<dbReference type="EMBL" id="PJND01000007">
    <property type="protein sequence ID" value="PKW30237.1"/>
    <property type="molecule type" value="Genomic_DNA"/>
</dbReference>
<dbReference type="InterPro" id="IPR023393">
    <property type="entry name" value="START-like_dom_sf"/>
</dbReference>
<evidence type="ECO:0000313" key="6">
    <source>
        <dbReference type="Proteomes" id="UP000233767"/>
    </source>
</evidence>
<dbReference type="PANTHER" id="PTHR33824:SF7">
    <property type="entry name" value="POLYKETIDE CYCLASE_DEHYDRASE AND LIPID TRANSPORT SUPERFAMILY PROTEIN"/>
    <property type="match status" value="1"/>
</dbReference>
<dbReference type="CDD" id="cd07817">
    <property type="entry name" value="SRPBCC_8"/>
    <property type="match status" value="1"/>
</dbReference>
<reference evidence="5 7" key="2">
    <citation type="submission" date="2018-10" db="EMBL/GenBank/DDBJ databases">
        <title>Genomic Encyclopedia of Archaeal and Bacterial Type Strains, Phase II (KMG-II): from individual species to whole genera.</title>
        <authorList>
            <person name="Goeker M."/>
        </authorList>
    </citation>
    <scope>NUCLEOTIDE SEQUENCE [LARGE SCALE GENOMIC DNA]</scope>
    <source>
        <strain evidence="5 7">DSM 21886</strain>
    </source>
</reference>
<evidence type="ECO:0000259" key="2">
    <source>
        <dbReference type="Pfam" id="PF03364"/>
    </source>
</evidence>
<sequence length="224" mass="25314">MKAQEVISRLSDLEVNVGNTERLLSVLSGSVLLYDALVKKPKNLPGALLAGFMIFRGTSGHCFGYALLKDKPKVEKSKNILIKTQIIIDKPVSAVYDFWRNFENLPLFMKHLESVDVLDDETSEWRMKIPGNLGTIPWKAAIIKDEKDKEIRWRSFSDALIHNIGSVQFFDNGDGRTRLYVIIAYYLPFGTIGETIGKVLAPILENTIEEDIKRCKLHFESGLA</sequence>
<dbReference type="AlphaFoldDB" id="A0A497U409"/>
<dbReference type="Gene3D" id="3.30.530.20">
    <property type="match status" value="1"/>
</dbReference>
<keyword evidence="6" id="KW-1185">Reference proteome</keyword>
<dbReference type="InterPro" id="IPR005031">
    <property type="entry name" value="COQ10_START"/>
</dbReference>
<protein>
    <submittedName>
        <fullName evidence="4 5">Membrane protein</fullName>
    </submittedName>
</protein>
<feature type="domain" description="Inner membrane protein YgaP-like transmembrane" evidence="3">
    <location>
        <begin position="14"/>
        <end position="69"/>
    </location>
</feature>
<dbReference type="Pfam" id="PF11127">
    <property type="entry name" value="YgaP-like_TM"/>
    <property type="match status" value="1"/>
</dbReference>
<evidence type="ECO:0000313" key="7">
    <source>
        <dbReference type="Proteomes" id="UP000275027"/>
    </source>
</evidence>
<evidence type="ECO:0000256" key="1">
    <source>
        <dbReference type="ARBA" id="ARBA00008918"/>
    </source>
</evidence>
<dbReference type="SUPFAM" id="SSF55961">
    <property type="entry name" value="Bet v1-like"/>
    <property type="match status" value="1"/>
</dbReference>
<evidence type="ECO:0000259" key="3">
    <source>
        <dbReference type="Pfam" id="PF11127"/>
    </source>
</evidence>
<comment type="caution">
    <text evidence="5">The sequence shown here is derived from an EMBL/GenBank/DDBJ whole genome shotgun (WGS) entry which is preliminary data.</text>
</comment>
<dbReference type="PANTHER" id="PTHR33824">
    <property type="entry name" value="POLYKETIDE CYCLASE/DEHYDRASE AND LIPID TRANSPORT SUPERFAMILY PROTEIN"/>
    <property type="match status" value="1"/>
</dbReference>
<dbReference type="RefSeq" id="WP_056071095.1">
    <property type="nucleotide sequence ID" value="NZ_JAEUTX010000024.1"/>
</dbReference>
<dbReference type="InterPro" id="IPR047137">
    <property type="entry name" value="ORF3"/>
</dbReference>
<comment type="similarity">
    <text evidence="1">Belongs to the ribosome association toxin RatA family.</text>
</comment>
<feature type="domain" description="Coenzyme Q-binding protein COQ10 START" evidence="2">
    <location>
        <begin position="88"/>
        <end position="200"/>
    </location>
</feature>
<name>A0A497U409_9FLAO</name>
<dbReference type="Proteomes" id="UP000275027">
    <property type="component" value="Unassembled WGS sequence"/>
</dbReference>
<evidence type="ECO:0000313" key="4">
    <source>
        <dbReference type="EMBL" id="PKW30237.1"/>
    </source>
</evidence>
<gene>
    <name evidence="4" type="ORF">B0G92_1893</name>
    <name evidence="5" type="ORF">CLV50_2465</name>
</gene>
<organism evidence="5 7">
    <name type="scientific">Flavobacterium lindanitolerans</name>
    <dbReference type="NCBI Taxonomy" id="428988"/>
    <lineage>
        <taxon>Bacteria</taxon>
        <taxon>Pseudomonadati</taxon>
        <taxon>Bacteroidota</taxon>
        <taxon>Flavobacteriia</taxon>
        <taxon>Flavobacteriales</taxon>
        <taxon>Flavobacteriaceae</taxon>
        <taxon>Flavobacterium</taxon>
    </lineage>
</organism>
<accession>A0A497U409</accession>
<evidence type="ECO:0000313" key="5">
    <source>
        <dbReference type="EMBL" id="RLJ24577.1"/>
    </source>
</evidence>
<dbReference type="Pfam" id="PF03364">
    <property type="entry name" value="Polyketide_cyc"/>
    <property type="match status" value="1"/>
</dbReference>
<proteinExistence type="inferred from homology"/>